<comment type="similarity">
    <text evidence="2">Belongs to the thiolase-like superfamily. FabH family.</text>
</comment>
<keyword evidence="5" id="KW-0808">Transferase</keyword>
<evidence type="ECO:0000256" key="3">
    <source>
        <dbReference type="ARBA" id="ARBA00022490"/>
    </source>
</evidence>
<dbReference type="PANTHER" id="PTHR34069">
    <property type="entry name" value="3-OXOACYL-[ACYL-CARRIER-PROTEIN] SYNTHASE 3"/>
    <property type="match status" value="1"/>
</dbReference>
<keyword evidence="3" id="KW-0963">Cytoplasm</keyword>
<dbReference type="Pfam" id="PF08545">
    <property type="entry name" value="ACP_syn_III"/>
    <property type="match status" value="1"/>
</dbReference>
<keyword evidence="6" id="KW-0276">Fatty acid metabolism</keyword>
<organism evidence="12 13">
    <name type="scientific">Nocardia bhagyanarayanae</name>
    <dbReference type="NCBI Taxonomy" id="1215925"/>
    <lineage>
        <taxon>Bacteria</taxon>
        <taxon>Bacillati</taxon>
        <taxon>Actinomycetota</taxon>
        <taxon>Actinomycetes</taxon>
        <taxon>Mycobacteriales</taxon>
        <taxon>Nocardiaceae</taxon>
        <taxon>Nocardia</taxon>
    </lineage>
</organism>
<dbReference type="AlphaFoldDB" id="A0A543F9M6"/>
<accession>A0A543F9M6</accession>
<evidence type="ECO:0000313" key="12">
    <source>
        <dbReference type="EMBL" id="TQM30470.1"/>
    </source>
</evidence>
<dbReference type="Proteomes" id="UP000316331">
    <property type="component" value="Unassembled WGS sequence"/>
</dbReference>
<keyword evidence="4" id="KW-0444">Lipid biosynthesis</keyword>
<dbReference type="PANTHER" id="PTHR34069:SF2">
    <property type="entry name" value="BETA-KETOACYL-[ACYL-CARRIER-PROTEIN] SYNTHASE III"/>
    <property type="match status" value="1"/>
</dbReference>
<evidence type="ECO:0000256" key="5">
    <source>
        <dbReference type="ARBA" id="ARBA00022679"/>
    </source>
</evidence>
<dbReference type="GO" id="GO:0044550">
    <property type="term" value="P:secondary metabolite biosynthetic process"/>
    <property type="evidence" value="ECO:0007669"/>
    <property type="project" value="TreeGrafter"/>
</dbReference>
<dbReference type="Pfam" id="PF08541">
    <property type="entry name" value="ACP_syn_III_C"/>
    <property type="match status" value="1"/>
</dbReference>
<feature type="domain" description="Beta-ketoacyl-[acyl-carrier-protein] synthase III N-terminal" evidence="11">
    <location>
        <begin position="112"/>
        <end position="189"/>
    </location>
</feature>
<dbReference type="SUPFAM" id="SSF53901">
    <property type="entry name" value="Thiolase-like"/>
    <property type="match status" value="1"/>
</dbReference>
<evidence type="ECO:0000256" key="9">
    <source>
        <dbReference type="ARBA" id="ARBA00023315"/>
    </source>
</evidence>
<comment type="pathway">
    <text evidence="1">Lipid metabolism.</text>
</comment>
<feature type="domain" description="Beta-ketoacyl-[acyl-carrier-protein] synthase III C-terminal" evidence="10">
    <location>
        <begin position="241"/>
        <end position="328"/>
    </location>
</feature>
<dbReference type="InterPro" id="IPR016039">
    <property type="entry name" value="Thiolase-like"/>
</dbReference>
<dbReference type="GO" id="GO:0006633">
    <property type="term" value="P:fatty acid biosynthetic process"/>
    <property type="evidence" value="ECO:0007669"/>
    <property type="project" value="UniProtKB-KW"/>
</dbReference>
<evidence type="ECO:0000259" key="10">
    <source>
        <dbReference type="Pfam" id="PF08541"/>
    </source>
</evidence>
<dbReference type="InterPro" id="IPR013751">
    <property type="entry name" value="ACP_syn_III_N"/>
</dbReference>
<dbReference type="CDD" id="cd00830">
    <property type="entry name" value="KAS_III"/>
    <property type="match status" value="1"/>
</dbReference>
<dbReference type="EMBL" id="VFPG01000001">
    <property type="protein sequence ID" value="TQM30470.1"/>
    <property type="molecule type" value="Genomic_DNA"/>
</dbReference>
<evidence type="ECO:0000256" key="7">
    <source>
        <dbReference type="ARBA" id="ARBA00023098"/>
    </source>
</evidence>
<name>A0A543F9M6_9NOCA</name>
<sequence>MGSMTALQAGVLMIGSYRPDRIVSNSDLAPELGVDEEWISTRTGITERRFAGNHETVISMAASAAQKALDAAAMSADQIDVVMIATSTHLNQTPAAAAIVAAELGCSGPAAFDISAGCSGYAHGIGQAAALINAGQADNILVIGSEKLSHVIDLNNRSVAPIFGDGAGAAIVGRTESGHIRRTIWGSDGTQSRLIRQEPTWEELRAAPTTTATPFLHMEGTEVFRWATGAVPRIVSEIAHAGGITLADVEVFIPHQANLRIIDGVARKLGWQDESVVIADDVRRTGNTSAAALPLAIDDLVSSGRAKPGQLALQVSFGAGLSYAGQVFDLPQVA</sequence>
<dbReference type="InterPro" id="IPR013747">
    <property type="entry name" value="ACP_syn_III_C"/>
</dbReference>
<dbReference type="Gene3D" id="3.40.47.10">
    <property type="match status" value="2"/>
</dbReference>
<evidence type="ECO:0000256" key="4">
    <source>
        <dbReference type="ARBA" id="ARBA00022516"/>
    </source>
</evidence>
<evidence type="ECO:0000259" key="11">
    <source>
        <dbReference type="Pfam" id="PF08545"/>
    </source>
</evidence>
<evidence type="ECO:0000256" key="6">
    <source>
        <dbReference type="ARBA" id="ARBA00022832"/>
    </source>
</evidence>
<dbReference type="GO" id="GO:0004315">
    <property type="term" value="F:3-oxoacyl-[acyl-carrier-protein] synthase activity"/>
    <property type="evidence" value="ECO:0007669"/>
    <property type="project" value="InterPro"/>
</dbReference>
<comment type="caution">
    <text evidence="12">The sequence shown here is derived from an EMBL/GenBank/DDBJ whole genome shotgun (WGS) entry which is preliminary data.</text>
</comment>
<dbReference type="InterPro" id="IPR004655">
    <property type="entry name" value="FabH"/>
</dbReference>
<reference evidence="12 13" key="1">
    <citation type="submission" date="2019-06" db="EMBL/GenBank/DDBJ databases">
        <title>Sequencing the genomes of 1000 actinobacteria strains.</title>
        <authorList>
            <person name="Klenk H.-P."/>
        </authorList>
    </citation>
    <scope>NUCLEOTIDE SEQUENCE [LARGE SCALE GENOMIC DNA]</scope>
    <source>
        <strain evidence="12 13">DSM 103495</strain>
    </source>
</reference>
<proteinExistence type="inferred from homology"/>
<evidence type="ECO:0000313" key="13">
    <source>
        <dbReference type="Proteomes" id="UP000316331"/>
    </source>
</evidence>
<evidence type="ECO:0000256" key="8">
    <source>
        <dbReference type="ARBA" id="ARBA00023160"/>
    </source>
</evidence>
<evidence type="ECO:0000256" key="1">
    <source>
        <dbReference type="ARBA" id="ARBA00005189"/>
    </source>
</evidence>
<evidence type="ECO:0000256" key="2">
    <source>
        <dbReference type="ARBA" id="ARBA00008642"/>
    </source>
</evidence>
<keyword evidence="13" id="KW-1185">Reference proteome</keyword>
<keyword evidence="7" id="KW-0443">Lipid metabolism</keyword>
<keyword evidence="9" id="KW-0012">Acyltransferase</keyword>
<keyword evidence="8" id="KW-0275">Fatty acid biosynthesis</keyword>
<dbReference type="NCBIfam" id="TIGR00747">
    <property type="entry name" value="fabH"/>
    <property type="match status" value="1"/>
</dbReference>
<gene>
    <name evidence="12" type="ORF">FB390_2096</name>
</gene>
<dbReference type="NCBIfam" id="NF006829">
    <property type="entry name" value="PRK09352.1"/>
    <property type="match status" value="1"/>
</dbReference>
<protein>
    <submittedName>
        <fullName evidence="12">3-oxoacyl-[acyl-carrier-protein] synthase III</fullName>
    </submittedName>
</protein>